<dbReference type="InParanoid" id="F4S2G5"/>
<evidence type="ECO:0000256" key="1">
    <source>
        <dbReference type="SAM" id="MobiDB-lite"/>
    </source>
</evidence>
<evidence type="ECO:0000313" key="2">
    <source>
        <dbReference type="EMBL" id="EGG01173.1"/>
    </source>
</evidence>
<organism evidence="3">
    <name type="scientific">Melampsora larici-populina (strain 98AG31 / pathotype 3-4-7)</name>
    <name type="common">Poplar leaf rust fungus</name>
    <dbReference type="NCBI Taxonomy" id="747676"/>
    <lineage>
        <taxon>Eukaryota</taxon>
        <taxon>Fungi</taxon>
        <taxon>Dikarya</taxon>
        <taxon>Basidiomycota</taxon>
        <taxon>Pucciniomycotina</taxon>
        <taxon>Pucciniomycetes</taxon>
        <taxon>Pucciniales</taxon>
        <taxon>Melampsoraceae</taxon>
        <taxon>Melampsora</taxon>
    </lineage>
</organism>
<keyword evidence="3" id="KW-1185">Reference proteome</keyword>
<feature type="compositionally biased region" description="Polar residues" evidence="1">
    <location>
        <begin position="174"/>
        <end position="196"/>
    </location>
</feature>
<proteinExistence type="predicted"/>
<feature type="compositionally biased region" description="Basic and acidic residues" evidence="1">
    <location>
        <begin position="113"/>
        <end position="127"/>
    </location>
</feature>
<dbReference type="GeneID" id="18924318"/>
<gene>
    <name evidence="2" type="ORF">MELLADRAFT_111229</name>
</gene>
<dbReference type="EMBL" id="GL883140">
    <property type="protein sequence ID" value="EGG01173.1"/>
    <property type="molecule type" value="Genomic_DNA"/>
</dbReference>
<feature type="region of interest" description="Disordered" evidence="1">
    <location>
        <begin position="1"/>
        <end position="20"/>
    </location>
</feature>
<evidence type="ECO:0000313" key="3">
    <source>
        <dbReference type="Proteomes" id="UP000001072"/>
    </source>
</evidence>
<protein>
    <submittedName>
        <fullName evidence="2">Uncharacterized protein</fullName>
    </submittedName>
</protein>
<dbReference type="VEuPathDB" id="FungiDB:MELLADRAFT_111229"/>
<dbReference type="Proteomes" id="UP000001072">
    <property type="component" value="Unassembled WGS sequence"/>
</dbReference>
<reference evidence="3" key="1">
    <citation type="journal article" date="2011" name="Proc. Natl. Acad. Sci. U.S.A.">
        <title>Obligate biotrophy features unraveled by the genomic analysis of rust fungi.</title>
        <authorList>
            <person name="Duplessis S."/>
            <person name="Cuomo C.A."/>
            <person name="Lin Y.-C."/>
            <person name="Aerts A."/>
            <person name="Tisserant E."/>
            <person name="Veneault-Fourrey C."/>
            <person name="Joly D.L."/>
            <person name="Hacquard S."/>
            <person name="Amselem J."/>
            <person name="Cantarel B.L."/>
            <person name="Chiu R."/>
            <person name="Coutinho P.M."/>
            <person name="Feau N."/>
            <person name="Field M."/>
            <person name="Frey P."/>
            <person name="Gelhaye E."/>
            <person name="Goldberg J."/>
            <person name="Grabherr M.G."/>
            <person name="Kodira C.D."/>
            <person name="Kohler A."/>
            <person name="Kuees U."/>
            <person name="Lindquist E.A."/>
            <person name="Lucas S.M."/>
            <person name="Mago R."/>
            <person name="Mauceli E."/>
            <person name="Morin E."/>
            <person name="Murat C."/>
            <person name="Pangilinan J.L."/>
            <person name="Park R."/>
            <person name="Pearson M."/>
            <person name="Quesneville H."/>
            <person name="Rouhier N."/>
            <person name="Sakthikumar S."/>
            <person name="Salamov A.A."/>
            <person name="Schmutz J."/>
            <person name="Selles B."/>
            <person name="Shapiro H."/>
            <person name="Tanguay P."/>
            <person name="Tuskan G.A."/>
            <person name="Henrissat B."/>
            <person name="Van de Peer Y."/>
            <person name="Rouze P."/>
            <person name="Ellis J.G."/>
            <person name="Dodds P.N."/>
            <person name="Schein J.E."/>
            <person name="Zhong S."/>
            <person name="Hamelin R.C."/>
            <person name="Grigoriev I.V."/>
            <person name="Szabo L.J."/>
            <person name="Martin F."/>
        </authorList>
    </citation>
    <scope>NUCLEOTIDE SEQUENCE [LARGE SCALE GENOMIC DNA]</scope>
    <source>
        <strain evidence="3">98AG31 / pathotype 3-4-7</strain>
    </source>
</reference>
<dbReference type="KEGG" id="mlr:MELLADRAFT_111229"/>
<accession>F4S2G5</accession>
<feature type="compositionally biased region" description="Low complexity" evidence="1">
    <location>
        <begin position="152"/>
        <end position="173"/>
    </location>
</feature>
<dbReference type="HOGENOM" id="CLU_1057985_0_0_1"/>
<dbReference type="AlphaFoldDB" id="F4S2G5"/>
<feature type="region of interest" description="Disordered" evidence="1">
    <location>
        <begin position="113"/>
        <end position="196"/>
    </location>
</feature>
<dbReference type="RefSeq" id="XP_007415523.1">
    <property type="nucleotide sequence ID" value="XM_007415461.1"/>
</dbReference>
<sequence length="263" mass="29965">MSSTSTLRLRPAPQAEMSRKTTWTKCVAKCHLERERPDFAPSQLQTIAEFEEGASAYLSQVIPKQESDETNVKSKDQPIINHTPTHLEVEQQQEQQLQLQLLQQQQQEVLAEQKRQHEAKQEQEHQLKILQQQQQEEHQRQLYHQQVEDQQHQAQQAQQAQQIQQLLRPPQAQTSCQTRTGTRPPSNASSLGPTPPVMTSTPIAWVVAAAEKIASLRNTAKDPVCPEVEMVDVFLPILVEEDRMDLEHQDGVADDDKMIIDGV</sequence>
<name>F4S2G5_MELLP</name>
<feature type="compositionally biased region" description="Basic and acidic residues" evidence="1">
    <location>
        <begin position="135"/>
        <end position="151"/>
    </location>
</feature>